<dbReference type="InterPro" id="IPR038720">
    <property type="entry name" value="YprB_RNase_H-like_dom"/>
</dbReference>
<dbReference type="GO" id="GO:0000166">
    <property type="term" value="F:nucleotide binding"/>
    <property type="evidence" value="ECO:0007669"/>
    <property type="project" value="InterPro"/>
</dbReference>
<evidence type="ECO:0000313" key="3">
    <source>
        <dbReference type="Proteomes" id="UP000249794"/>
    </source>
</evidence>
<evidence type="ECO:0000313" key="2">
    <source>
        <dbReference type="EMBL" id="PZO61302.1"/>
    </source>
</evidence>
<dbReference type="EMBL" id="QBMP01000002">
    <property type="protein sequence ID" value="PZO61302.1"/>
    <property type="molecule type" value="Genomic_DNA"/>
</dbReference>
<dbReference type="Proteomes" id="UP000249794">
    <property type="component" value="Unassembled WGS sequence"/>
</dbReference>
<accession>A0A2W4XZV5</accession>
<dbReference type="Gene3D" id="1.10.150.20">
    <property type="entry name" value="5' to 3' exonuclease, C-terminal subdomain"/>
    <property type="match status" value="1"/>
</dbReference>
<dbReference type="AlphaFoldDB" id="A0A2W4XZV5"/>
<dbReference type="InterPro" id="IPR012337">
    <property type="entry name" value="RNaseH-like_sf"/>
</dbReference>
<sequence>MLFHYYRCRRRLHLDSHADPTLKDPPSDYFTKLREDSAQHRQATLAQFQPLSRPTYPKYNWIAGANATQQLMAVGTETIYGGILITQGPGDTWYRSEPDLLVKCAGRSWLGDWYYVPYDVKLGKKPKPEYQLVAAFNAYVLAEVQGVWPETAWLFLKEKQYAVSLERYVPKLQAALDDCLDPTNGILSNSQAPEVFISRSRCDMCPWLSHCYQVAKDQNHLSLLPGVTQKRYPTLVERGLATVEALATAEPSELAAAMDVELPVTEKMISQAQANWTGSAIARLQTSRFPLTPTDIPTTDIEIYFDIEAAPDKDLIYLHGVLVIDHLAQEETFHALTAESPDQEETVWFEFLALVERYPNAPIYHFCPYEAQTVSRLSDLYGNGGTNIEGLLNRFIDIHKRIVDAVALPVESYALKHLARWMGFEWRDADANGAQSICWYDDWLRTGDRTYLNTILRYNEDDCKATYRVKDWLVKFAQPFWDAENHAENP</sequence>
<protein>
    <submittedName>
        <fullName evidence="2">Recombinase B</fullName>
    </submittedName>
</protein>
<dbReference type="InterPro" id="IPR019993">
    <property type="entry name" value="RecB_nuclease_TM0106_put"/>
</dbReference>
<reference evidence="2 3" key="2">
    <citation type="submission" date="2018-06" db="EMBL/GenBank/DDBJ databases">
        <title>Metagenomic assembly of (sub)arctic Cyanobacteria and their associated microbiome from non-axenic cultures.</title>
        <authorList>
            <person name="Baurain D."/>
        </authorList>
    </citation>
    <scope>NUCLEOTIDE SEQUENCE [LARGE SCALE GENOMIC DNA]</scope>
    <source>
        <strain evidence="2">ULC027bin1</strain>
    </source>
</reference>
<dbReference type="Pfam" id="PF13482">
    <property type="entry name" value="RNase_H_2"/>
    <property type="match status" value="1"/>
</dbReference>
<evidence type="ECO:0000259" key="1">
    <source>
        <dbReference type="Pfam" id="PF13482"/>
    </source>
</evidence>
<comment type="caution">
    <text evidence="2">The sequence shown here is derived from an EMBL/GenBank/DDBJ whole genome shotgun (WGS) entry which is preliminary data.</text>
</comment>
<dbReference type="InterPro" id="IPR010995">
    <property type="entry name" value="DNA_repair_Rad51/TF_NusA_a-hlx"/>
</dbReference>
<reference evidence="3" key="1">
    <citation type="submission" date="2018-04" db="EMBL/GenBank/DDBJ databases">
        <authorList>
            <person name="Cornet L."/>
        </authorList>
    </citation>
    <scope>NUCLEOTIDE SEQUENCE [LARGE SCALE GENOMIC DNA]</scope>
</reference>
<dbReference type="NCBIfam" id="TIGR03491">
    <property type="entry name" value="TM0106 family RecB-like putative nuclease"/>
    <property type="match status" value="1"/>
</dbReference>
<proteinExistence type="predicted"/>
<dbReference type="SUPFAM" id="SSF47794">
    <property type="entry name" value="Rad51 N-terminal domain-like"/>
    <property type="match status" value="1"/>
</dbReference>
<name>A0A2W4XZV5_9CYAN</name>
<dbReference type="SUPFAM" id="SSF53098">
    <property type="entry name" value="Ribonuclease H-like"/>
    <property type="match status" value="1"/>
</dbReference>
<feature type="domain" description="YprB ribonuclease H-like" evidence="1">
    <location>
        <begin position="303"/>
        <end position="474"/>
    </location>
</feature>
<organism evidence="2 3">
    <name type="scientific">Phormidesmis priestleyi</name>
    <dbReference type="NCBI Taxonomy" id="268141"/>
    <lineage>
        <taxon>Bacteria</taxon>
        <taxon>Bacillati</taxon>
        <taxon>Cyanobacteriota</taxon>
        <taxon>Cyanophyceae</taxon>
        <taxon>Leptolyngbyales</taxon>
        <taxon>Leptolyngbyaceae</taxon>
        <taxon>Phormidesmis</taxon>
    </lineage>
</organism>
<gene>
    <name evidence="2" type="ORF">DCF15_00520</name>
</gene>